<dbReference type="RefSeq" id="WP_047371464.1">
    <property type="nucleotide sequence ID" value="NZ_CABMNU010000005.1"/>
</dbReference>
<dbReference type="GO" id="GO:0007059">
    <property type="term" value="P:chromosome segregation"/>
    <property type="evidence" value="ECO:0007669"/>
    <property type="project" value="TreeGrafter"/>
</dbReference>
<evidence type="ECO:0000313" key="3">
    <source>
        <dbReference type="Proteomes" id="UP000867740"/>
    </source>
</evidence>
<dbReference type="InterPro" id="IPR050336">
    <property type="entry name" value="Chromosome_partition/occlusion"/>
</dbReference>
<feature type="domain" description="ParB/Spo0J HTH" evidence="1">
    <location>
        <begin position="125"/>
        <end position="186"/>
    </location>
</feature>
<evidence type="ECO:0000313" key="2">
    <source>
        <dbReference type="EMBL" id="HAT3584342.1"/>
    </source>
</evidence>
<dbReference type="Proteomes" id="UP000867740">
    <property type="component" value="Unassembled WGS sequence"/>
</dbReference>
<dbReference type="Gene3D" id="1.10.10.2830">
    <property type="match status" value="1"/>
</dbReference>
<gene>
    <name evidence="2" type="ORF">I8531_004720</name>
</gene>
<dbReference type="PANTHER" id="PTHR33375:SF1">
    <property type="entry name" value="CHROMOSOME-PARTITIONING PROTEIN PARB-RELATED"/>
    <property type="match status" value="1"/>
</dbReference>
<dbReference type="Pfam" id="PF17762">
    <property type="entry name" value="HTH_ParB"/>
    <property type="match status" value="1"/>
</dbReference>
<evidence type="ECO:0000259" key="1">
    <source>
        <dbReference type="Pfam" id="PF17762"/>
    </source>
</evidence>
<dbReference type="SUPFAM" id="SSF109709">
    <property type="entry name" value="KorB DNA-binding domain-like"/>
    <property type="match status" value="1"/>
</dbReference>
<proteinExistence type="predicted"/>
<dbReference type="GO" id="GO:0005694">
    <property type="term" value="C:chromosome"/>
    <property type="evidence" value="ECO:0007669"/>
    <property type="project" value="TreeGrafter"/>
</dbReference>
<dbReference type="PANTHER" id="PTHR33375">
    <property type="entry name" value="CHROMOSOME-PARTITIONING PROTEIN PARB-RELATED"/>
    <property type="match status" value="1"/>
</dbReference>
<comment type="caution">
    <text evidence="2">The sequence shown here is derived from an EMBL/GenBank/DDBJ whole genome shotgun (WGS) entry which is preliminary data.</text>
</comment>
<reference evidence="2" key="2">
    <citation type="submission" date="2020-10" db="EMBL/GenBank/DDBJ databases">
        <authorList>
            <consortium name="NCBI Pathogen Detection Project"/>
        </authorList>
    </citation>
    <scope>NUCLEOTIDE SEQUENCE</scope>
    <source>
        <strain evidence="2">CAVp300</strain>
    </source>
</reference>
<protein>
    <submittedName>
        <fullName evidence="2">Chromosome partitioning protein ParB</fullName>
    </submittedName>
</protein>
<dbReference type="InterPro" id="IPR041468">
    <property type="entry name" value="HTH_ParB/Spo0J"/>
</dbReference>
<dbReference type="EMBL" id="DACSUM010000055">
    <property type="protein sequence ID" value="HAT3584342.1"/>
    <property type="molecule type" value="Genomic_DNA"/>
</dbReference>
<name>A0A9P3TDA3_KLUIN</name>
<reference evidence="2" key="1">
    <citation type="journal article" date="2018" name="Genome Biol.">
        <title>SKESA: strategic k-mer extension for scrupulous assemblies.</title>
        <authorList>
            <person name="Souvorov A."/>
            <person name="Agarwala R."/>
            <person name="Lipman D.J."/>
        </authorList>
    </citation>
    <scope>NUCLEOTIDE SEQUENCE</scope>
    <source>
        <strain evidence="2">CAVp300</strain>
    </source>
</reference>
<accession>A0A9P3TDA3</accession>
<sequence length="279" mass="30654">MAANSFKKMTTKGGVIKRTDTGMFISLDNIFVKEGFNKRDDDERTRQADDDLFNYLMNGGTVPPLEVTPRDEGGVWVVEGHRRRRCYERCRDAGKPVDRVHIMPFVGNDVERLARVMTSNNQLPLTPLEQAQVIKELATTFNLTNQEIAKLVHKSVPTVEKLLTLATANHDVQQIVKNGEVSVGVAVERVREHGENAGKVLEQDRAVAAAAGKKKITKKVIAPEISVKSARRLVELISLAGIDDNGVVTLEGLALAEVLAIVDEHKAISAQRESKGAQS</sequence>
<organism evidence="2 3">
    <name type="scientific">Kluyvera intermedia</name>
    <name type="common">Enterobacter intermedius</name>
    <dbReference type="NCBI Taxonomy" id="61648"/>
    <lineage>
        <taxon>Bacteria</taxon>
        <taxon>Pseudomonadati</taxon>
        <taxon>Pseudomonadota</taxon>
        <taxon>Gammaproteobacteria</taxon>
        <taxon>Enterobacterales</taxon>
        <taxon>Enterobacteriaceae</taxon>
        <taxon>Kluyvera</taxon>
    </lineage>
</organism>
<dbReference type="AlphaFoldDB" id="A0A9P3TDA3"/>